<dbReference type="EMBL" id="FZPD01000001">
    <property type="protein sequence ID" value="SNS41565.1"/>
    <property type="molecule type" value="Genomic_DNA"/>
</dbReference>
<gene>
    <name evidence="1" type="ORF">SAMN05421640_0048</name>
</gene>
<accession>A0A239EA34</accession>
<organism evidence="1 2">
    <name type="scientific">Ekhidna lutea</name>
    <dbReference type="NCBI Taxonomy" id="447679"/>
    <lineage>
        <taxon>Bacteria</taxon>
        <taxon>Pseudomonadati</taxon>
        <taxon>Bacteroidota</taxon>
        <taxon>Cytophagia</taxon>
        <taxon>Cytophagales</taxon>
        <taxon>Reichenbachiellaceae</taxon>
        <taxon>Ekhidna</taxon>
    </lineage>
</organism>
<proteinExistence type="predicted"/>
<sequence>MILNVYFVTSFWSMKIALNEIWNFLKMVNTKEKGWSFALCAGDVKVRGISTDTMLALKDDDSFDTELLPSIFTFREILWQPDVFTEASMSVPSLRILKAFCEEACTELEEQKSEVNNIYIPLIKGVAACCGKAMKALEKEKADVKKILGDLRTCAFPVIKFFIYHPQNRQDYFQDAQNRLNYAVKIMLTQFYGRYTELEDPYWKVSFSKTKEKKDSEPITEEQ</sequence>
<reference evidence="1 2" key="1">
    <citation type="submission" date="2017-06" db="EMBL/GenBank/DDBJ databases">
        <authorList>
            <person name="Kim H.J."/>
            <person name="Triplett B.A."/>
        </authorList>
    </citation>
    <scope>NUCLEOTIDE SEQUENCE [LARGE SCALE GENOMIC DNA]</scope>
    <source>
        <strain evidence="1 2">DSM 19307</strain>
    </source>
</reference>
<protein>
    <submittedName>
        <fullName evidence="1">Uncharacterized protein</fullName>
    </submittedName>
</protein>
<evidence type="ECO:0000313" key="1">
    <source>
        <dbReference type="EMBL" id="SNS41565.1"/>
    </source>
</evidence>
<evidence type="ECO:0000313" key="2">
    <source>
        <dbReference type="Proteomes" id="UP000198393"/>
    </source>
</evidence>
<dbReference type="Proteomes" id="UP000198393">
    <property type="component" value="Unassembled WGS sequence"/>
</dbReference>
<name>A0A239EA34_EKHLU</name>
<dbReference type="AlphaFoldDB" id="A0A239EA34"/>
<keyword evidence="2" id="KW-1185">Reference proteome</keyword>